<keyword evidence="2" id="KW-1185">Reference proteome</keyword>
<dbReference type="VEuPathDB" id="FungiDB:BO71DRAFT_403439"/>
<proteinExistence type="predicted"/>
<accession>A0A319CUP4</accession>
<reference evidence="1 2" key="1">
    <citation type="submission" date="2018-02" db="EMBL/GenBank/DDBJ databases">
        <title>The genomes of Aspergillus section Nigri reveals drivers in fungal speciation.</title>
        <authorList>
            <consortium name="DOE Joint Genome Institute"/>
            <person name="Vesth T.C."/>
            <person name="Nybo J."/>
            <person name="Theobald S."/>
            <person name="Brandl J."/>
            <person name="Frisvad J.C."/>
            <person name="Nielsen K.F."/>
            <person name="Lyhne E.K."/>
            <person name="Kogle M.E."/>
            <person name="Kuo A."/>
            <person name="Riley R."/>
            <person name="Clum A."/>
            <person name="Nolan M."/>
            <person name="Lipzen A."/>
            <person name="Salamov A."/>
            <person name="Henrissat B."/>
            <person name="Wiebenga A."/>
            <person name="De vries R.P."/>
            <person name="Grigoriev I.V."/>
            <person name="Mortensen U.H."/>
            <person name="Andersen M.R."/>
            <person name="Baker S.E."/>
        </authorList>
    </citation>
    <scope>NUCLEOTIDE SEQUENCE [LARGE SCALE GENOMIC DNA]</scope>
    <source>
        <strain evidence="1 2">CBS 707.79</strain>
    </source>
</reference>
<name>A0A319CUP4_9EURO</name>
<evidence type="ECO:0000313" key="2">
    <source>
        <dbReference type="Proteomes" id="UP000247810"/>
    </source>
</evidence>
<gene>
    <name evidence="1" type="ORF">BO71DRAFT_403439</name>
</gene>
<protein>
    <submittedName>
        <fullName evidence="1">Uncharacterized protein</fullName>
    </submittedName>
</protein>
<dbReference type="Proteomes" id="UP000247810">
    <property type="component" value="Unassembled WGS sequence"/>
</dbReference>
<organism evidence="1 2">
    <name type="scientific">Aspergillus ellipticus CBS 707.79</name>
    <dbReference type="NCBI Taxonomy" id="1448320"/>
    <lineage>
        <taxon>Eukaryota</taxon>
        <taxon>Fungi</taxon>
        <taxon>Dikarya</taxon>
        <taxon>Ascomycota</taxon>
        <taxon>Pezizomycotina</taxon>
        <taxon>Eurotiomycetes</taxon>
        <taxon>Eurotiomycetidae</taxon>
        <taxon>Eurotiales</taxon>
        <taxon>Aspergillaceae</taxon>
        <taxon>Aspergillus</taxon>
        <taxon>Aspergillus subgen. Circumdati</taxon>
    </lineage>
</organism>
<dbReference type="AlphaFoldDB" id="A0A319CUP4"/>
<evidence type="ECO:0000313" key="1">
    <source>
        <dbReference type="EMBL" id="PYH88965.1"/>
    </source>
</evidence>
<sequence length="170" mass="18815">MSLTGIICTAQVPLAVSPLSLPSISTLYQISQQFSCHTLNKILTCVNRTTHTHTLTILTADSLTTLETLATHICEPFISPFLGMSIESAAYFLRKFSDETVINSEDFYIADGRTIQDSTLLFIERHDDGNGRGLLKSVRVDVMAVSLSMVGDMSLLRCRVDGVWGRQRGW</sequence>
<dbReference type="EMBL" id="KZ826055">
    <property type="protein sequence ID" value="PYH88965.1"/>
    <property type="molecule type" value="Genomic_DNA"/>
</dbReference>
<dbReference type="OrthoDB" id="4483229at2759"/>